<reference evidence="2" key="1">
    <citation type="journal article" date="2018" name="Proc. Natl. Acad. Sci. U.S.A.">
        <title>Linking secondary metabolites to gene clusters through genome sequencing of six diverse Aspergillus species.</title>
        <authorList>
            <person name="Kaerboelling I."/>
            <person name="Vesth T.C."/>
            <person name="Frisvad J.C."/>
            <person name="Nybo J.L."/>
            <person name="Theobald S."/>
            <person name="Kuo A."/>
            <person name="Bowyer P."/>
            <person name="Matsuda Y."/>
            <person name="Mondo S."/>
            <person name="Lyhne E.K."/>
            <person name="Kogle M.E."/>
            <person name="Clum A."/>
            <person name="Lipzen A."/>
            <person name="Salamov A."/>
            <person name="Ngan C.Y."/>
            <person name="Daum C."/>
            <person name="Chiniquy J."/>
            <person name="Barry K."/>
            <person name="LaButti K."/>
            <person name="Haridas S."/>
            <person name="Simmons B.A."/>
            <person name="Magnuson J.K."/>
            <person name="Mortensen U.H."/>
            <person name="Larsen T.O."/>
            <person name="Grigoriev I.V."/>
            <person name="Baker S.E."/>
            <person name="Andersen M.R."/>
        </authorList>
    </citation>
    <scope>NUCLEOTIDE SEQUENCE [LARGE SCALE GENOMIC DNA]</scope>
    <source>
        <strain evidence="2">IBT 16806</strain>
    </source>
</reference>
<evidence type="ECO:0000313" key="2">
    <source>
        <dbReference type="Proteomes" id="UP000234474"/>
    </source>
</evidence>
<dbReference type="OrthoDB" id="2117718at2759"/>
<feature type="non-terminal residue" evidence="1">
    <location>
        <position position="98"/>
    </location>
</feature>
<dbReference type="EMBL" id="MSZS01000002">
    <property type="protein sequence ID" value="PKX96932.1"/>
    <property type="molecule type" value="Genomic_DNA"/>
</dbReference>
<keyword evidence="2" id="KW-1185">Reference proteome</keyword>
<dbReference type="Gene3D" id="1.10.510.40">
    <property type="match status" value="1"/>
</dbReference>
<dbReference type="Proteomes" id="UP000234474">
    <property type="component" value="Unassembled WGS sequence"/>
</dbReference>
<feature type="non-terminal residue" evidence="1">
    <location>
        <position position="1"/>
    </location>
</feature>
<name>A0A2I1CH25_ASPN1</name>
<accession>A0A2I1CH25</accession>
<dbReference type="STRING" id="1392255.A0A2I1CH25"/>
<dbReference type="GeneID" id="36529073"/>
<sequence length="98" mass="11087">VPTIRQHRVKLDSVPSGSATLTHNVHDVWSKVHHAMLQSHVGFLLGSLGLENEGGWSIVREELSAVLRPAQAPWCQSLYGFFLVDTMPFKCFLRMRME</sequence>
<dbReference type="RefSeq" id="XP_024685527.1">
    <property type="nucleotide sequence ID" value="XM_024821747.1"/>
</dbReference>
<dbReference type="VEuPathDB" id="FungiDB:P174DRAFT_360446"/>
<evidence type="ECO:0000313" key="1">
    <source>
        <dbReference type="EMBL" id="PKX96932.1"/>
    </source>
</evidence>
<dbReference type="AlphaFoldDB" id="A0A2I1CH25"/>
<organism evidence="1 2">
    <name type="scientific">Aspergillus novofumigatus (strain IBT 16806)</name>
    <dbReference type="NCBI Taxonomy" id="1392255"/>
    <lineage>
        <taxon>Eukaryota</taxon>
        <taxon>Fungi</taxon>
        <taxon>Dikarya</taxon>
        <taxon>Ascomycota</taxon>
        <taxon>Pezizomycotina</taxon>
        <taxon>Eurotiomycetes</taxon>
        <taxon>Eurotiomycetidae</taxon>
        <taxon>Eurotiales</taxon>
        <taxon>Aspergillaceae</taxon>
        <taxon>Aspergillus</taxon>
        <taxon>Aspergillus subgen. Fumigati</taxon>
    </lineage>
</organism>
<comment type="caution">
    <text evidence="1">The sequence shown here is derived from an EMBL/GenBank/DDBJ whole genome shotgun (WGS) entry which is preliminary data.</text>
</comment>
<proteinExistence type="predicted"/>
<gene>
    <name evidence="1" type="ORF">P174DRAFT_360446</name>
</gene>
<protein>
    <submittedName>
        <fullName evidence="1">Uncharacterized protein</fullName>
    </submittedName>
</protein>